<proteinExistence type="inferred from homology"/>
<dbReference type="EMBL" id="JBHRSP010000006">
    <property type="protein sequence ID" value="MFC3072409.1"/>
    <property type="molecule type" value="Genomic_DNA"/>
</dbReference>
<dbReference type="PANTHER" id="PTHR30349">
    <property type="entry name" value="PHAGE INTEGRASE-RELATED"/>
    <property type="match status" value="1"/>
</dbReference>
<feature type="compositionally biased region" description="Basic and acidic residues" evidence="5">
    <location>
        <begin position="320"/>
        <end position="332"/>
    </location>
</feature>
<gene>
    <name evidence="7" type="ORF">ACFOHH_04745</name>
</gene>
<dbReference type="PANTHER" id="PTHR30349:SF41">
    <property type="entry name" value="INTEGRASE_RECOMBINASE PROTEIN MJ0367-RELATED"/>
    <property type="match status" value="1"/>
</dbReference>
<reference evidence="8" key="1">
    <citation type="journal article" date="2019" name="Int. J. Syst. Evol. Microbiol.">
        <title>The Global Catalogue of Microorganisms (GCM) 10K type strain sequencing project: providing services to taxonomists for standard genome sequencing and annotation.</title>
        <authorList>
            <consortium name="The Broad Institute Genomics Platform"/>
            <consortium name="The Broad Institute Genome Sequencing Center for Infectious Disease"/>
            <person name="Wu L."/>
            <person name="Ma J."/>
        </authorList>
    </citation>
    <scope>NUCLEOTIDE SEQUENCE [LARGE SCALE GENOMIC DNA]</scope>
    <source>
        <strain evidence="8">KCTC 52677</strain>
    </source>
</reference>
<dbReference type="InterPro" id="IPR013762">
    <property type="entry name" value="Integrase-like_cat_sf"/>
</dbReference>
<evidence type="ECO:0000256" key="1">
    <source>
        <dbReference type="ARBA" id="ARBA00008857"/>
    </source>
</evidence>
<name>A0ABV7DD52_9HYPH</name>
<dbReference type="InterPro" id="IPR011010">
    <property type="entry name" value="DNA_brk_join_enz"/>
</dbReference>
<keyword evidence="2" id="KW-0229">DNA integration</keyword>
<dbReference type="SUPFAM" id="SSF56349">
    <property type="entry name" value="DNA breaking-rejoining enzymes"/>
    <property type="match status" value="1"/>
</dbReference>
<keyword evidence="4" id="KW-0233">DNA recombination</keyword>
<comment type="similarity">
    <text evidence="1">Belongs to the 'phage' integrase family.</text>
</comment>
<sequence length="338" mass="38181">MPLTLYKRGKIWHYRGTVAGRRLRGSTRTTKKAAAERFVSDLEDKQWKGHFDGPAAVLTFAQAAILYRQAQKPTRFLEKIENYWQDTLVSDIKAGHVHKAAIALYPKASAATRNRQVIAPTQAIINFAAEMELCPHLKVKRFPVVSKKKTPATWGWVQDFMAHANAHLGALCCFMFLTGARVGEAVEVLWRDVDLSSATVLIRETKIGSERVAHMPPALVAAIANIESNRNPEEKVFKYSSRDTVKPQWNKVLRRGAMKKHKPLSFHSCRHGFATTLLHKGVDPITVAKLGGWKSPQHVFQTYGHAKEDKRLANLLTDTSETRDNDERELKEINQNVR</sequence>
<evidence type="ECO:0000256" key="3">
    <source>
        <dbReference type="ARBA" id="ARBA00023125"/>
    </source>
</evidence>
<evidence type="ECO:0000256" key="4">
    <source>
        <dbReference type="ARBA" id="ARBA00023172"/>
    </source>
</evidence>
<feature type="region of interest" description="Disordered" evidence="5">
    <location>
        <begin position="319"/>
        <end position="338"/>
    </location>
</feature>
<evidence type="ECO:0000313" key="7">
    <source>
        <dbReference type="EMBL" id="MFC3072409.1"/>
    </source>
</evidence>
<dbReference type="InterPro" id="IPR050090">
    <property type="entry name" value="Tyrosine_recombinase_XerCD"/>
</dbReference>
<accession>A0ABV7DD52</accession>
<evidence type="ECO:0000256" key="2">
    <source>
        <dbReference type="ARBA" id="ARBA00022908"/>
    </source>
</evidence>
<evidence type="ECO:0000256" key="5">
    <source>
        <dbReference type="SAM" id="MobiDB-lite"/>
    </source>
</evidence>
<evidence type="ECO:0000313" key="8">
    <source>
        <dbReference type="Proteomes" id="UP001595377"/>
    </source>
</evidence>
<feature type="domain" description="Tyr recombinase" evidence="6">
    <location>
        <begin position="147"/>
        <end position="317"/>
    </location>
</feature>
<keyword evidence="8" id="KW-1185">Reference proteome</keyword>
<protein>
    <submittedName>
        <fullName evidence="7">Tyrosine-type recombinase/integrase</fullName>
    </submittedName>
</protein>
<evidence type="ECO:0000259" key="6">
    <source>
        <dbReference type="PROSITE" id="PS51898"/>
    </source>
</evidence>
<dbReference type="Proteomes" id="UP001595377">
    <property type="component" value="Unassembled WGS sequence"/>
</dbReference>
<organism evidence="7 8">
    <name type="scientific">Shinella pollutisoli</name>
    <dbReference type="NCBI Taxonomy" id="2250594"/>
    <lineage>
        <taxon>Bacteria</taxon>
        <taxon>Pseudomonadati</taxon>
        <taxon>Pseudomonadota</taxon>
        <taxon>Alphaproteobacteria</taxon>
        <taxon>Hyphomicrobiales</taxon>
        <taxon>Rhizobiaceae</taxon>
        <taxon>Shinella</taxon>
    </lineage>
</organism>
<dbReference type="RefSeq" id="WP_257317865.1">
    <property type="nucleotide sequence ID" value="NZ_JANFDG010000035.1"/>
</dbReference>
<dbReference type="Gene3D" id="1.10.443.10">
    <property type="entry name" value="Intergrase catalytic core"/>
    <property type="match status" value="1"/>
</dbReference>
<dbReference type="InterPro" id="IPR002104">
    <property type="entry name" value="Integrase_catalytic"/>
</dbReference>
<comment type="caution">
    <text evidence="7">The sequence shown here is derived from an EMBL/GenBank/DDBJ whole genome shotgun (WGS) entry which is preliminary data.</text>
</comment>
<keyword evidence="3" id="KW-0238">DNA-binding</keyword>
<dbReference type="CDD" id="cd00796">
    <property type="entry name" value="INT_Rci_Hp1_C"/>
    <property type="match status" value="1"/>
</dbReference>
<dbReference type="Pfam" id="PF00589">
    <property type="entry name" value="Phage_integrase"/>
    <property type="match status" value="1"/>
</dbReference>
<dbReference type="PROSITE" id="PS51898">
    <property type="entry name" value="TYR_RECOMBINASE"/>
    <property type="match status" value="1"/>
</dbReference>